<reference evidence="5" key="2">
    <citation type="submission" date="2017-06" db="EMBL/GenBank/DDBJ databases">
        <title>WGS assembly of Brachypodium distachyon.</title>
        <authorList>
            <consortium name="The International Brachypodium Initiative"/>
            <person name="Lucas S."/>
            <person name="Harmon-Smith M."/>
            <person name="Lail K."/>
            <person name="Tice H."/>
            <person name="Grimwood J."/>
            <person name="Bruce D."/>
            <person name="Barry K."/>
            <person name="Shu S."/>
            <person name="Lindquist E."/>
            <person name="Wang M."/>
            <person name="Pitluck S."/>
            <person name="Vogel J.P."/>
            <person name="Garvin D.F."/>
            <person name="Mockler T.C."/>
            <person name="Schmutz J."/>
            <person name="Rokhsar D."/>
            <person name="Bevan M.W."/>
        </authorList>
    </citation>
    <scope>NUCLEOTIDE SEQUENCE</scope>
    <source>
        <strain evidence="5">Bd21</strain>
    </source>
</reference>
<dbReference type="OrthoDB" id="785443at2759"/>
<accession>I1H2Z7</accession>
<evidence type="ECO:0000256" key="3">
    <source>
        <dbReference type="SAM" id="MobiDB-lite"/>
    </source>
</evidence>
<feature type="domain" description="Myb-like" evidence="4">
    <location>
        <begin position="896"/>
        <end position="949"/>
    </location>
</feature>
<evidence type="ECO:0000256" key="2">
    <source>
        <dbReference type="ARBA" id="ARBA00022833"/>
    </source>
</evidence>
<feature type="region of interest" description="Disordered" evidence="3">
    <location>
        <begin position="232"/>
        <end position="320"/>
    </location>
</feature>
<feature type="compositionally biased region" description="Basic and acidic residues" evidence="3">
    <location>
        <begin position="296"/>
        <end position="312"/>
    </location>
</feature>
<feature type="compositionally biased region" description="Polar residues" evidence="3">
    <location>
        <begin position="251"/>
        <end position="265"/>
    </location>
</feature>
<keyword evidence="2" id="KW-0862">Zinc</keyword>
<dbReference type="SUPFAM" id="SSF57903">
    <property type="entry name" value="FYVE/PHD zinc finger"/>
    <property type="match status" value="1"/>
</dbReference>
<feature type="region of interest" description="Disordered" evidence="3">
    <location>
        <begin position="687"/>
        <end position="882"/>
    </location>
</feature>
<evidence type="ECO:0000313" key="7">
    <source>
        <dbReference type="Proteomes" id="UP000008810"/>
    </source>
</evidence>
<dbReference type="RefSeq" id="XP_010228264.1">
    <property type="nucleotide sequence ID" value="XM_010229962.3"/>
</dbReference>
<name>I1H2Z7_BRADI</name>
<dbReference type="eggNOG" id="ENOG502S100">
    <property type="taxonomic scope" value="Eukaryota"/>
</dbReference>
<dbReference type="STRING" id="15368.I1H2Z7"/>
<dbReference type="CDD" id="cd15489">
    <property type="entry name" value="PHD_SF"/>
    <property type="match status" value="1"/>
</dbReference>
<dbReference type="Gene3D" id="1.10.246.220">
    <property type="match status" value="1"/>
</dbReference>
<keyword evidence="7" id="KW-1185">Reference proteome</keyword>
<dbReference type="GeneID" id="100826621"/>
<feature type="compositionally biased region" description="Basic and acidic residues" evidence="3">
    <location>
        <begin position="757"/>
        <end position="773"/>
    </location>
</feature>
<reference evidence="6" key="3">
    <citation type="submission" date="2018-08" db="UniProtKB">
        <authorList>
            <consortium name="EnsemblPlants"/>
        </authorList>
    </citation>
    <scope>IDENTIFICATION</scope>
    <source>
        <strain evidence="6">cv. Bd21</strain>
    </source>
</reference>
<dbReference type="PANTHER" id="PTHR47863">
    <property type="entry name" value="RING/FYVE/PHD ZINC FINGER SUPERFAMILY PROTEIN"/>
    <property type="match status" value="1"/>
</dbReference>
<dbReference type="GO" id="GO:0008270">
    <property type="term" value="F:zinc ion binding"/>
    <property type="evidence" value="ECO:0007669"/>
    <property type="project" value="UniProtKB-KW"/>
</dbReference>
<dbReference type="KEGG" id="bdi:100826621"/>
<evidence type="ECO:0000259" key="4">
    <source>
        <dbReference type="PROSITE" id="PS50090"/>
    </source>
</evidence>
<keyword evidence="1" id="KW-0479">Metal-binding</keyword>
<dbReference type="EMBL" id="CM000880">
    <property type="protein sequence ID" value="KQK20530.1"/>
    <property type="molecule type" value="Genomic_DNA"/>
</dbReference>
<dbReference type="PANTHER" id="PTHR47863:SF4">
    <property type="entry name" value="RING_FYVE_PHD ZINC FINGER SUPERFAMILY PROTEIN"/>
    <property type="match status" value="1"/>
</dbReference>
<dbReference type="Gene3D" id="3.30.40.10">
    <property type="entry name" value="Zinc/RING finger domain, C3HC4 (zinc finger)"/>
    <property type="match status" value="1"/>
</dbReference>
<reference evidence="5 6" key="1">
    <citation type="journal article" date="2010" name="Nature">
        <title>Genome sequencing and analysis of the model grass Brachypodium distachyon.</title>
        <authorList>
            <consortium name="International Brachypodium Initiative"/>
        </authorList>
    </citation>
    <scope>NUCLEOTIDE SEQUENCE [LARGE SCALE GENOMIC DNA]</scope>
    <source>
        <strain evidence="5">Bd21</strain>
        <strain evidence="6">cv. Bd21</strain>
    </source>
</reference>
<organism evidence="5">
    <name type="scientific">Brachypodium distachyon</name>
    <name type="common">Purple false brome</name>
    <name type="synonym">Trachynia distachya</name>
    <dbReference type="NCBI Taxonomy" id="15368"/>
    <lineage>
        <taxon>Eukaryota</taxon>
        <taxon>Viridiplantae</taxon>
        <taxon>Streptophyta</taxon>
        <taxon>Embryophyta</taxon>
        <taxon>Tracheophyta</taxon>
        <taxon>Spermatophyta</taxon>
        <taxon>Magnoliopsida</taxon>
        <taxon>Liliopsida</taxon>
        <taxon>Poales</taxon>
        <taxon>Poaceae</taxon>
        <taxon>BOP clade</taxon>
        <taxon>Pooideae</taxon>
        <taxon>Stipodae</taxon>
        <taxon>Brachypodieae</taxon>
        <taxon>Brachypodium</taxon>
    </lineage>
</organism>
<keyword evidence="1" id="KW-0863">Zinc-finger</keyword>
<gene>
    <name evidence="6" type="primary">LOC100826621</name>
    <name evidence="5" type="ORF">BRADI_1g55140v3</name>
</gene>
<dbReference type="RefSeq" id="XP_003561334.1">
    <property type="nucleotide sequence ID" value="XM_003561286.4"/>
</dbReference>
<proteinExistence type="predicted"/>
<dbReference type="InterPro" id="IPR013083">
    <property type="entry name" value="Znf_RING/FYVE/PHD"/>
</dbReference>
<dbReference type="Proteomes" id="UP000008810">
    <property type="component" value="Chromosome 1"/>
</dbReference>
<dbReference type="AlphaFoldDB" id="I1H2Z7"/>
<evidence type="ECO:0000313" key="6">
    <source>
        <dbReference type="EnsemblPlants" id="KQK20530"/>
    </source>
</evidence>
<evidence type="ECO:0000256" key="1">
    <source>
        <dbReference type="ARBA" id="ARBA00022771"/>
    </source>
</evidence>
<dbReference type="HOGENOM" id="CLU_014198_0_0_1"/>
<dbReference type="InterPro" id="IPR001005">
    <property type="entry name" value="SANT/Myb"/>
</dbReference>
<feature type="compositionally biased region" description="Polar residues" evidence="3">
    <location>
        <begin position="746"/>
        <end position="756"/>
    </location>
</feature>
<dbReference type="EnsemblPlants" id="KQK20530">
    <property type="protein sequence ID" value="KQK20530"/>
    <property type="gene ID" value="BRADI_1g55140v3"/>
</dbReference>
<dbReference type="SUPFAM" id="SSF46689">
    <property type="entry name" value="Homeodomain-like"/>
    <property type="match status" value="1"/>
</dbReference>
<dbReference type="InterPro" id="IPR009057">
    <property type="entry name" value="Homeodomain-like_sf"/>
</dbReference>
<evidence type="ECO:0000313" key="5">
    <source>
        <dbReference type="EMBL" id="KQK20530.1"/>
    </source>
</evidence>
<feature type="compositionally biased region" description="Polar residues" evidence="3">
    <location>
        <begin position="273"/>
        <end position="283"/>
    </location>
</feature>
<feature type="compositionally biased region" description="Polar residues" evidence="3">
    <location>
        <begin position="823"/>
        <end position="842"/>
    </location>
</feature>
<sequence>MPPPFACATASRFAAHWVADALAGDDALDFSAITALLDASPETLTGAPESVTERVALRCLQELAASAAEGRAAAAPAPTGMLRVDTARSCEDLLLEIVGKVRYPGSLEKNRFPAFSQDIQNIIFYKKPTLPETCFQLLREVDPEIERMALPSPLERNGNNKHDDQSLCDLTHDHVIVDKPRHPKDNAKFPQENLANLHNEVNAGNTQRDPIEPTADFYQPCKLDSSCFEHLKEDSPTNVEGNMSVADMPASASSNGALQESITEMSKQDTVDHSTMVQPQSCRGKSPDPAQYDNGEEPHDDGASDQSSRDLSHGGPSMQPIIASALDRSGYALPTNASETSHLPEFITGQDTTIIPQADSGQTYLASSRHDSGENVNQDLYYDGTSIQPVENPVENDCIHEELTLEAAGILPSVSCNGVIQGDKYETNHLSGNIEEHAALFGQPNGGNHHLEICCADIVNQALYRDGGILEDNMVHGELSVQSSGRTYSVALRNEISEANYLSVQNIEKSTIDVHKFNCSITSPTAPQDDSRGSIKQISNVYTVVKTSYVHSSDESFSGFVDKMSFFIKDQDTNGSPRGCSEQESCIKCGKDGQLLKCSTCLLAAHDSCFGPSMPFEDSTQFCCPVCFYIKATEAYKKAKNTYCEARMNLTAFLGTEQLAKQHDEQPPAVLPIACSKDHLDGYNALKRKNNQQTKTHTLARSDEKADRQRKKQKTNATIDVCPKESMAEKASSVRNSDVEPMNKHSVLQNISNQVQDTEKEQQVEKSVAREEAGNGDLCDGTTNSSHGRCRPSAINQEVNADKDGFINPNQSENSDEMEAASFNESGKQSLPPSHNIRQSKSGLRERETPVSRSSGKVLVRDQHMPSPSRKRNYADPTNYISNPVTPTGRRLKLCWTEEEEVALREAMEKFTPQDNMPIPWVQILEYGRDVFHRARLPCDLRVKWRNMMKKAGS</sequence>
<dbReference type="InterPro" id="IPR011011">
    <property type="entry name" value="Znf_FYVE_PHD"/>
</dbReference>
<dbReference type="PROSITE" id="PS50090">
    <property type="entry name" value="MYB_LIKE"/>
    <property type="match status" value="1"/>
</dbReference>
<protein>
    <recommendedName>
        <fullName evidence="4">Myb-like domain-containing protein</fullName>
    </recommendedName>
</protein>
<dbReference type="Gramene" id="KQK20530">
    <property type="protein sequence ID" value="KQK20530"/>
    <property type="gene ID" value="BRADI_1g55140v3"/>
</dbReference>